<dbReference type="OrthoDB" id="4774939at2"/>
<dbReference type="SUPFAM" id="SSF55729">
    <property type="entry name" value="Acyl-CoA N-acyltransferases (Nat)"/>
    <property type="match status" value="1"/>
</dbReference>
<dbReference type="GO" id="GO:0016747">
    <property type="term" value="F:acyltransferase activity, transferring groups other than amino-acyl groups"/>
    <property type="evidence" value="ECO:0007669"/>
    <property type="project" value="InterPro"/>
</dbReference>
<feature type="domain" description="N-acetyltransferase" evidence="3">
    <location>
        <begin position="1"/>
        <end position="138"/>
    </location>
</feature>
<sequence length="138" mass="15126">MEIRRATTVAEVAAAEHLFDHPVRPEWAERFLTAVGHHLFQAYEDGGSTPVGFVSGVEAIHPDKGTEMFLYELAVAEPYRRRGIGRALVQRLAALGRELGCYDMWVLVDTGNDVALAAYRSAGGKDDGTCTVVTWDFG</sequence>
<dbReference type="PROSITE" id="PS51186">
    <property type="entry name" value="GNAT"/>
    <property type="match status" value="1"/>
</dbReference>
<evidence type="ECO:0000256" key="2">
    <source>
        <dbReference type="ARBA" id="ARBA00023315"/>
    </source>
</evidence>
<dbReference type="CDD" id="cd04301">
    <property type="entry name" value="NAT_SF"/>
    <property type="match status" value="1"/>
</dbReference>
<dbReference type="STRING" id="1428652.BIV24_29490"/>
<dbReference type="InterPro" id="IPR000182">
    <property type="entry name" value="GNAT_dom"/>
</dbReference>
<keyword evidence="5" id="KW-1185">Reference proteome</keyword>
<comment type="caution">
    <text evidence="4">The sequence shown here is derived from an EMBL/GenBank/DDBJ whole genome shotgun (WGS) entry which is preliminary data.</text>
</comment>
<evidence type="ECO:0000259" key="3">
    <source>
        <dbReference type="PROSITE" id="PS51186"/>
    </source>
</evidence>
<accession>A0A1S2NU09</accession>
<dbReference type="RefSeq" id="WP_071369526.1">
    <property type="nucleotide sequence ID" value="NZ_MLYP01000102.1"/>
</dbReference>
<evidence type="ECO:0000256" key="1">
    <source>
        <dbReference type="ARBA" id="ARBA00022679"/>
    </source>
</evidence>
<dbReference type="Pfam" id="PF00583">
    <property type="entry name" value="Acetyltransf_1"/>
    <property type="match status" value="1"/>
</dbReference>
<evidence type="ECO:0000313" key="5">
    <source>
        <dbReference type="Proteomes" id="UP000179935"/>
    </source>
</evidence>
<dbReference type="PANTHER" id="PTHR43420">
    <property type="entry name" value="ACETYLTRANSFERASE"/>
    <property type="match status" value="1"/>
</dbReference>
<dbReference type="InterPro" id="IPR050680">
    <property type="entry name" value="YpeA/RimI_acetyltransf"/>
</dbReference>
<organism evidence="4 5">
    <name type="scientific">Streptomyces colonosanans</name>
    <dbReference type="NCBI Taxonomy" id="1428652"/>
    <lineage>
        <taxon>Bacteria</taxon>
        <taxon>Bacillati</taxon>
        <taxon>Actinomycetota</taxon>
        <taxon>Actinomycetes</taxon>
        <taxon>Kitasatosporales</taxon>
        <taxon>Streptomycetaceae</taxon>
        <taxon>Streptomyces</taxon>
    </lineage>
</organism>
<dbReference type="PANTHER" id="PTHR43420:SF47">
    <property type="entry name" value="N-ACETYLTRANSFERASE DOMAIN-CONTAINING PROTEIN"/>
    <property type="match status" value="1"/>
</dbReference>
<dbReference type="Proteomes" id="UP000179935">
    <property type="component" value="Unassembled WGS sequence"/>
</dbReference>
<dbReference type="EMBL" id="MLYP01000102">
    <property type="protein sequence ID" value="OIJ85048.1"/>
    <property type="molecule type" value="Genomic_DNA"/>
</dbReference>
<dbReference type="Gene3D" id="3.40.630.30">
    <property type="match status" value="1"/>
</dbReference>
<evidence type="ECO:0000313" key="4">
    <source>
        <dbReference type="EMBL" id="OIJ85048.1"/>
    </source>
</evidence>
<gene>
    <name evidence="4" type="ORF">BIV24_29490</name>
</gene>
<reference evidence="4 5" key="1">
    <citation type="submission" date="2016-10" db="EMBL/GenBank/DDBJ databases">
        <title>Genome sequence of Streptomyces sp. MUSC 93.</title>
        <authorList>
            <person name="Lee L.-H."/>
            <person name="Ser H.-L."/>
            <person name="Law J.W.-F."/>
        </authorList>
    </citation>
    <scope>NUCLEOTIDE SEQUENCE [LARGE SCALE GENOMIC DNA]</scope>
    <source>
        <strain evidence="4 5">MUSC 93</strain>
    </source>
</reference>
<dbReference type="AlphaFoldDB" id="A0A1S2NU09"/>
<keyword evidence="1 4" id="KW-0808">Transferase</keyword>
<protein>
    <submittedName>
        <fullName evidence="4">GNAT family N-acetyltransferase</fullName>
    </submittedName>
</protein>
<name>A0A1S2NU09_9ACTN</name>
<dbReference type="InterPro" id="IPR016181">
    <property type="entry name" value="Acyl_CoA_acyltransferase"/>
</dbReference>
<proteinExistence type="predicted"/>
<keyword evidence="2" id="KW-0012">Acyltransferase</keyword>